<accession>A0A7S6VPV2</accession>
<protein>
    <submittedName>
        <fullName evidence="4">Restriction endonuclease subunit S</fullName>
    </submittedName>
</protein>
<evidence type="ECO:0000313" key="4">
    <source>
        <dbReference type="EMBL" id="QOW42700.1"/>
    </source>
</evidence>
<dbReference type="GO" id="GO:0003677">
    <property type="term" value="F:DNA binding"/>
    <property type="evidence" value="ECO:0007669"/>
    <property type="project" value="UniProtKB-KW"/>
</dbReference>
<evidence type="ECO:0000256" key="2">
    <source>
        <dbReference type="ARBA" id="ARBA00022747"/>
    </source>
</evidence>
<dbReference type="SUPFAM" id="SSF116734">
    <property type="entry name" value="DNA methylase specificity domain"/>
    <property type="match status" value="2"/>
</dbReference>
<dbReference type="EMBL" id="CP048654">
    <property type="protein sequence ID" value="QOW42700.1"/>
    <property type="molecule type" value="Genomic_DNA"/>
</dbReference>
<keyword evidence="3" id="KW-0238">DNA-binding</keyword>
<dbReference type="PANTHER" id="PTHR30408:SF12">
    <property type="entry name" value="TYPE I RESTRICTION ENZYME MJAVIII SPECIFICITY SUBUNIT"/>
    <property type="match status" value="1"/>
</dbReference>
<dbReference type="Pfam" id="PF01420">
    <property type="entry name" value="Methylase_S"/>
    <property type="match status" value="2"/>
</dbReference>
<reference evidence="4 5" key="1">
    <citation type="submission" date="2020-02" db="EMBL/GenBank/DDBJ databases">
        <title>Tigecycline-resistant Acinetobacter species from pigs and migratory birds.</title>
        <authorList>
            <person name="Chen C."/>
            <person name="Sun J."/>
            <person name="Liao X.-P."/>
            <person name="Liu Y.-H."/>
        </authorList>
    </citation>
    <scope>NUCLEOTIDE SEQUENCE [LARGE SCALE GENOMIC DNA]</scope>
    <source>
        <strain evidence="4 5">C15_T</strain>
    </source>
</reference>
<organism evidence="4 5">
    <name type="scientific">Acinetobacter indicus</name>
    <dbReference type="NCBI Taxonomy" id="756892"/>
    <lineage>
        <taxon>Bacteria</taxon>
        <taxon>Pseudomonadati</taxon>
        <taxon>Pseudomonadota</taxon>
        <taxon>Gammaproteobacteria</taxon>
        <taxon>Moraxellales</taxon>
        <taxon>Moraxellaceae</taxon>
        <taxon>Acinetobacter</taxon>
    </lineage>
</organism>
<keyword evidence="4" id="KW-0540">Nuclease</keyword>
<dbReference type="PANTHER" id="PTHR30408">
    <property type="entry name" value="TYPE-1 RESTRICTION ENZYME ECOKI SPECIFICITY PROTEIN"/>
    <property type="match status" value="1"/>
</dbReference>
<dbReference type="InterPro" id="IPR000055">
    <property type="entry name" value="Restrct_endonuc_typeI_TRD"/>
</dbReference>
<dbReference type="RefSeq" id="WP_095706000.1">
    <property type="nucleotide sequence ID" value="NZ_CP048654.1"/>
</dbReference>
<dbReference type="REBASE" id="451942">
    <property type="entry name" value="S.AinC15TORF7435P"/>
</dbReference>
<keyword evidence="4" id="KW-0378">Hydrolase</keyword>
<dbReference type="CDD" id="cd17246">
    <property type="entry name" value="RMtype1_S_SonII-TRD2-CR2_like"/>
    <property type="match status" value="1"/>
</dbReference>
<dbReference type="Proteomes" id="UP000593812">
    <property type="component" value="Chromosome"/>
</dbReference>
<dbReference type="Gene3D" id="1.10.287.1120">
    <property type="entry name" value="Bipartite methylase S protein"/>
    <property type="match status" value="1"/>
</dbReference>
<gene>
    <name evidence="4" type="ORF">G0027_07430</name>
</gene>
<name>A0A7S6VPV2_9GAMM</name>
<sequence>MVAPKLRFKEFDGDWSESKLKDCIDSIDSGWSPQCESYPADENEWAVLKTTSVDWDGFKANFNKKLPSNLEARFEIEVKPNDILVTRAGPTERVGVVAVVPHNVRSKLMISDKLIRLKADNENNPEFLGISLSSVKCQNQLQSKTSGLAKSQTNISQKILCDVSLMTPAKAEQTKIASFLSAVDEKISQLTQKHALLSQYKQGMMQKLFSQQIRFKADDGSEFGEWEEKALKTIARIYDGTHQTPNYVEDGVPFYSVEHVTANNFFKTKFIAEDVFLNELKRVQLEKNDILLTRIGDIGTSKLIDWDVRASFYVSLALIKVDKNHNSSFVNQYIKSVFFQRELHERTIHVAFPKKINLGEIGLCLIRLPCPEEQTKIANFLSAIDQKIEVVAQQIEQAKTWKKGLLQQMFV</sequence>
<dbReference type="InterPro" id="IPR044946">
    <property type="entry name" value="Restrct_endonuc_typeI_TRD_sf"/>
</dbReference>
<dbReference type="Gene3D" id="3.90.220.20">
    <property type="entry name" value="DNA methylase specificity domains"/>
    <property type="match status" value="2"/>
</dbReference>
<keyword evidence="4" id="KW-0255">Endonuclease</keyword>
<comment type="similarity">
    <text evidence="1">Belongs to the type-I restriction system S methylase family.</text>
</comment>
<keyword evidence="2" id="KW-0680">Restriction system</keyword>
<dbReference type="AlphaFoldDB" id="A0A7S6VPV2"/>
<dbReference type="InterPro" id="IPR052021">
    <property type="entry name" value="Type-I_RS_S_subunit"/>
</dbReference>
<evidence type="ECO:0000313" key="5">
    <source>
        <dbReference type="Proteomes" id="UP000593812"/>
    </source>
</evidence>
<dbReference type="GO" id="GO:0009307">
    <property type="term" value="P:DNA restriction-modification system"/>
    <property type="evidence" value="ECO:0007669"/>
    <property type="project" value="UniProtKB-KW"/>
</dbReference>
<evidence type="ECO:0000256" key="1">
    <source>
        <dbReference type="ARBA" id="ARBA00010923"/>
    </source>
</evidence>
<dbReference type="GO" id="GO:0004519">
    <property type="term" value="F:endonuclease activity"/>
    <property type="evidence" value="ECO:0007669"/>
    <property type="project" value="UniProtKB-KW"/>
</dbReference>
<proteinExistence type="inferred from homology"/>
<evidence type="ECO:0000256" key="3">
    <source>
        <dbReference type="ARBA" id="ARBA00023125"/>
    </source>
</evidence>